<protein>
    <submittedName>
        <fullName evidence="2">Uncharacterized protein</fullName>
    </submittedName>
</protein>
<comment type="caution">
    <text evidence="2">The sequence shown here is derived from an EMBL/GenBank/DDBJ whole genome shotgun (WGS) entry which is preliminary data.</text>
</comment>
<dbReference type="GeneID" id="66099645"/>
<evidence type="ECO:0000256" key="1">
    <source>
        <dbReference type="SAM" id="MobiDB-lite"/>
    </source>
</evidence>
<organism evidence="2 3">
    <name type="scientific">Guyanagaster necrorhizus</name>
    <dbReference type="NCBI Taxonomy" id="856835"/>
    <lineage>
        <taxon>Eukaryota</taxon>
        <taxon>Fungi</taxon>
        <taxon>Dikarya</taxon>
        <taxon>Basidiomycota</taxon>
        <taxon>Agaricomycotina</taxon>
        <taxon>Agaricomycetes</taxon>
        <taxon>Agaricomycetidae</taxon>
        <taxon>Agaricales</taxon>
        <taxon>Marasmiineae</taxon>
        <taxon>Physalacriaceae</taxon>
        <taxon>Guyanagaster</taxon>
    </lineage>
</organism>
<sequence>MDSFQPAEGSNPEDEPHLRNILGKKRSSISSTCTPHDLQWQSSKTLETLRLQGFNDPDPTLPSHPPSTVSQQPEQQAPFLAPALGAMLEIPWMPHGWLEELGVPGAGDLDTPH</sequence>
<evidence type="ECO:0000313" key="2">
    <source>
        <dbReference type="EMBL" id="KAG7444594.1"/>
    </source>
</evidence>
<feature type="compositionally biased region" description="Polar residues" evidence="1">
    <location>
        <begin position="66"/>
        <end position="75"/>
    </location>
</feature>
<reference evidence="2" key="1">
    <citation type="submission" date="2020-11" db="EMBL/GenBank/DDBJ databases">
        <title>Adaptations for nitrogen fixation in a non-lichenized fungal sporocarp promotes dispersal by wood-feeding termites.</title>
        <authorList>
            <consortium name="DOE Joint Genome Institute"/>
            <person name="Koch R.A."/>
            <person name="Yoon G."/>
            <person name="Arayal U."/>
            <person name="Lail K."/>
            <person name="Amirebrahimi M."/>
            <person name="Labutti K."/>
            <person name="Lipzen A."/>
            <person name="Riley R."/>
            <person name="Barry K."/>
            <person name="Henrissat B."/>
            <person name="Grigoriev I.V."/>
            <person name="Herr J.R."/>
            <person name="Aime M.C."/>
        </authorList>
    </citation>
    <scope>NUCLEOTIDE SEQUENCE</scope>
    <source>
        <strain evidence="2">MCA 3950</strain>
    </source>
</reference>
<dbReference type="EMBL" id="MU250539">
    <property type="protein sequence ID" value="KAG7444594.1"/>
    <property type="molecule type" value="Genomic_DNA"/>
</dbReference>
<dbReference type="RefSeq" id="XP_043038094.1">
    <property type="nucleotide sequence ID" value="XM_043177358.1"/>
</dbReference>
<evidence type="ECO:0000313" key="3">
    <source>
        <dbReference type="Proteomes" id="UP000812287"/>
    </source>
</evidence>
<feature type="region of interest" description="Disordered" evidence="1">
    <location>
        <begin position="1"/>
        <end position="36"/>
    </location>
</feature>
<gene>
    <name evidence="2" type="ORF">BT62DRAFT_1007597</name>
</gene>
<feature type="region of interest" description="Disordered" evidence="1">
    <location>
        <begin position="52"/>
        <end position="77"/>
    </location>
</feature>
<keyword evidence="3" id="KW-1185">Reference proteome</keyword>
<dbReference type="AlphaFoldDB" id="A0A9P7VPQ5"/>
<name>A0A9P7VPQ5_9AGAR</name>
<dbReference type="Proteomes" id="UP000812287">
    <property type="component" value="Unassembled WGS sequence"/>
</dbReference>
<proteinExistence type="predicted"/>
<accession>A0A9P7VPQ5</accession>